<organism evidence="3 4">
    <name type="scientific">Paenibacillus segetis</name>
    <dbReference type="NCBI Taxonomy" id="1325360"/>
    <lineage>
        <taxon>Bacteria</taxon>
        <taxon>Bacillati</taxon>
        <taxon>Bacillota</taxon>
        <taxon>Bacilli</taxon>
        <taxon>Bacillales</taxon>
        <taxon>Paenibacillaceae</taxon>
        <taxon>Paenibacillus</taxon>
    </lineage>
</organism>
<dbReference type="InterPro" id="IPR025377">
    <property type="entry name" value="DUF4367"/>
</dbReference>
<keyword evidence="1" id="KW-0812">Transmembrane</keyword>
<accession>A0ABQ1YGW0</accession>
<protein>
    <recommendedName>
        <fullName evidence="2">DUF4367 domain-containing protein</fullName>
    </recommendedName>
</protein>
<evidence type="ECO:0000256" key="1">
    <source>
        <dbReference type="SAM" id="Phobius"/>
    </source>
</evidence>
<reference evidence="4" key="1">
    <citation type="journal article" date="2019" name="Int. J. Syst. Evol. Microbiol.">
        <title>The Global Catalogue of Microorganisms (GCM) 10K type strain sequencing project: providing services to taxonomists for standard genome sequencing and annotation.</title>
        <authorList>
            <consortium name="The Broad Institute Genomics Platform"/>
            <consortium name="The Broad Institute Genome Sequencing Center for Infectious Disease"/>
            <person name="Wu L."/>
            <person name="Ma J."/>
        </authorList>
    </citation>
    <scope>NUCLEOTIDE SEQUENCE [LARGE SCALE GENOMIC DNA]</scope>
    <source>
        <strain evidence="4">CGMCC 1.12769</strain>
    </source>
</reference>
<keyword evidence="1" id="KW-0472">Membrane</keyword>
<gene>
    <name evidence="3" type="ORF">GCM10008013_23300</name>
</gene>
<dbReference type="EMBL" id="BMFT01000001">
    <property type="protein sequence ID" value="GGH23883.1"/>
    <property type="molecule type" value="Genomic_DNA"/>
</dbReference>
<name>A0ABQ1YGW0_9BACL</name>
<proteinExistence type="predicted"/>
<evidence type="ECO:0000259" key="2">
    <source>
        <dbReference type="Pfam" id="PF14285"/>
    </source>
</evidence>
<keyword evidence="1" id="KW-1133">Transmembrane helix</keyword>
<feature type="domain" description="DUF4367" evidence="2">
    <location>
        <begin position="214"/>
        <end position="325"/>
    </location>
</feature>
<comment type="caution">
    <text evidence="3">The sequence shown here is derived from an EMBL/GenBank/DDBJ whole genome shotgun (WGS) entry which is preliminary data.</text>
</comment>
<evidence type="ECO:0000313" key="4">
    <source>
        <dbReference type="Proteomes" id="UP000659344"/>
    </source>
</evidence>
<dbReference type="Proteomes" id="UP000659344">
    <property type="component" value="Unassembled WGS sequence"/>
</dbReference>
<feature type="transmembrane region" description="Helical" evidence="1">
    <location>
        <begin position="83"/>
        <end position="104"/>
    </location>
</feature>
<evidence type="ECO:0000313" key="3">
    <source>
        <dbReference type="EMBL" id="GGH23883.1"/>
    </source>
</evidence>
<sequence length="326" mass="36483">MSKKSAEQQFSKELDAYMISGQGPSKVDSEEYNELFEFGKRLADRDFSRSSNKGEILLQVRRNSSSTRGDEDMKKTKKMKRPVIAAATLAVVGVLSIGLMKPAFAQDIFGRIVQSVSLGHITVEQHEYPTGLISIPSELEGKIFDRDGNPVVEIDNEHPETVYTASGEEVVGFINGEVVTKAEQEKLDQENKVEILVVNNPNQLNDYTCFDVILPTYLPEGFSFDRAEFYKGDDGTVSNSKYINLFFKNEKTGKSFIMQNRFADEETAFIRSTDGTVEAIKINDQDAVLVNERDIDWEYKGVIYGIAGKKSGLDPSELIRIAESIQ</sequence>
<keyword evidence="4" id="KW-1185">Reference proteome</keyword>
<dbReference type="RefSeq" id="WP_188538842.1">
    <property type="nucleotide sequence ID" value="NZ_BMFT01000001.1"/>
</dbReference>
<dbReference type="Pfam" id="PF14285">
    <property type="entry name" value="DUF4367"/>
    <property type="match status" value="1"/>
</dbReference>